<dbReference type="OrthoDB" id="7875723at2"/>
<dbReference type="Proteomes" id="UP000240259">
    <property type="component" value="Unassembled WGS sequence"/>
</dbReference>
<protein>
    <submittedName>
        <fullName evidence="2">Uncharacterized protein</fullName>
    </submittedName>
</protein>
<dbReference type="AlphaFoldDB" id="A0A2T4IRG6"/>
<accession>A0A2T4IRG6</accession>
<reference evidence="2 3" key="1">
    <citation type="submission" date="2018-03" db="EMBL/GenBank/DDBJ databases">
        <title>Genome sequence of the symbiotic type strain Mesorhizobium helmanticense CSLC115NT isolated from Lotus corniculatus nodules.</title>
        <authorList>
            <person name="Sannazzaro A.I."/>
            <person name="Torres Tejerizo G.A."/>
            <person name="Dip D."/>
            <person name="Caballero M."/>
            <person name="Pistorio M."/>
            <person name="Estrella M.J."/>
        </authorList>
    </citation>
    <scope>NUCLEOTIDE SEQUENCE [LARGE SCALE GENOMIC DNA]</scope>
    <source>
        <strain evidence="2 3">CSLC115N</strain>
    </source>
</reference>
<feature type="transmembrane region" description="Helical" evidence="1">
    <location>
        <begin position="28"/>
        <end position="44"/>
    </location>
</feature>
<organism evidence="2 3">
    <name type="scientific">Mesorhizobium helmanticense</name>
    <dbReference type="NCBI Taxonomy" id="1776423"/>
    <lineage>
        <taxon>Bacteria</taxon>
        <taxon>Pseudomonadati</taxon>
        <taxon>Pseudomonadota</taxon>
        <taxon>Alphaproteobacteria</taxon>
        <taxon>Hyphomicrobiales</taxon>
        <taxon>Phyllobacteriaceae</taxon>
        <taxon>Mesorhizobium</taxon>
    </lineage>
</organism>
<evidence type="ECO:0000313" key="3">
    <source>
        <dbReference type="Proteomes" id="UP000240259"/>
    </source>
</evidence>
<sequence>MAVIADYRSEILSLAANQNRTDQMFRRLLNFANLQYAACLWGLMPGSVGDETSPFNECSHAYLSAMQAALTHLRELSTDKPAVEALISRIDADMVLNRASFVMCQFSGETFNTASLVIPNWRNVISHLPSLISLSIVFLAAMAGILTVLFPTPTFRQRTRRPDQSSIPADN</sequence>
<comment type="caution">
    <text evidence="2">The sequence shown here is derived from an EMBL/GenBank/DDBJ whole genome shotgun (WGS) entry which is preliminary data.</text>
</comment>
<keyword evidence="1" id="KW-1133">Transmembrane helix</keyword>
<keyword evidence="1" id="KW-0472">Membrane</keyword>
<dbReference type="RefSeq" id="WP_107651114.1">
    <property type="nucleotide sequence ID" value="NZ_PZJX01000040.1"/>
</dbReference>
<proteinExistence type="predicted"/>
<feature type="transmembrane region" description="Helical" evidence="1">
    <location>
        <begin position="131"/>
        <end position="151"/>
    </location>
</feature>
<dbReference type="EMBL" id="PZJX01000040">
    <property type="protein sequence ID" value="PTE08229.1"/>
    <property type="molecule type" value="Genomic_DNA"/>
</dbReference>
<evidence type="ECO:0000313" key="2">
    <source>
        <dbReference type="EMBL" id="PTE08229.1"/>
    </source>
</evidence>
<evidence type="ECO:0000256" key="1">
    <source>
        <dbReference type="SAM" id="Phobius"/>
    </source>
</evidence>
<keyword evidence="1" id="KW-0812">Transmembrane</keyword>
<keyword evidence="3" id="KW-1185">Reference proteome</keyword>
<name>A0A2T4IRG6_9HYPH</name>
<gene>
    <name evidence="2" type="ORF">C9427_21535</name>
</gene>